<organism evidence="1 2">
    <name type="scientific">Streptomyces blastmyceticus</name>
    <dbReference type="NCBI Taxonomy" id="68180"/>
    <lineage>
        <taxon>Bacteria</taxon>
        <taxon>Bacillati</taxon>
        <taxon>Actinomycetota</taxon>
        <taxon>Actinomycetes</taxon>
        <taxon>Kitasatosporales</taxon>
        <taxon>Streptomycetaceae</taxon>
        <taxon>Streptomyces</taxon>
    </lineage>
</organism>
<evidence type="ECO:0000313" key="1">
    <source>
        <dbReference type="EMBL" id="GAA0362943.1"/>
    </source>
</evidence>
<accession>A0ABN0XFL0</accession>
<dbReference type="EMBL" id="BAAABW010000025">
    <property type="protein sequence ID" value="GAA0362943.1"/>
    <property type="molecule type" value="Genomic_DNA"/>
</dbReference>
<keyword evidence="2" id="KW-1185">Reference proteome</keyword>
<evidence type="ECO:0000313" key="2">
    <source>
        <dbReference type="Proteomes" id="UP001500063"/>
    </source>
</evidence>
<dbReference type="Proteomes" id="UP001500063">
    <property type="component" value="Unassembled WGS sequence"/>
</dbReference>
<proteinExistence type="predicted"/>
<dbReference type="RefSeq" id="WP_344120416.1">
    <property type="nucleotide sequence ID" value="NZ_BAAABW010000025.1"/>
</dbReference>
<sequence>MIDNTKDLAWPSGDRSVIAGRMFRAGMTDDRLDPARLSARDVDLEIARVLRAAMGC</sequence>
<reference evidence="1 2" key="1">
    <citation type="journal article" date="2019" name="Int. J. Syst. Evol. Microbiol.">
        <title>The Global Catalogue of Microorganisms (GCM) 10K type strain sequencing project: providing services to taxonomists for standard genome sequencing and annotation.</title>
        <authorList>
            <consortium name="The Broad Institute Genomics Platform"/>
            <consortium name="The Broad Institute Genome Sequencing Center for Infectious Disease"/>
            <person name="Wu L."/>
            <person name="Ma J."/>
        </authorList>
    </citation>
    <scope>NUCLEOTIDE SEQUENCE [LARGE SCALE GENOMIC DNA]</scope>
    <source>
        <strain evidence="1 2">JCM 4565</strain>
    </source>
</reference>
<protein>
    <submittedName>
        <fullName evidence="1">Uncharacterized protein</fullName>
    </submittedName>
</protein>
<comment type="caution">
    <text evidence="1">The sequence shown here is derived from an EMBL/GenBank/DDBJ whole genome shotgun (WGS) entry which is preliminary data.</text>
</comment>
<gene>
    <name evidence="1" type="ORF">GCM10010319_45830</name>
</gene>
<name>A0ABN0XFL0_9ACTN</name>